<dbReference type="InterPro" id="IPR057670">
    <property type="entry name" value="SH3_retrovirus"/>
</dbReference>
<evidence type="ECO:0000259" key="2">
    <source>
        <dbReference type="Pfam" id="PF13976"/>
    </source>
</evidence>
<feature type="region of interest" description="Disordered" evidence="1">
    <location>
        <begin position="457"/>
        <end position="476"/>
    </location>
</feature>
<dbReference type="InterPro" id="IPR039537">
    <property type="entry name" value="Retrotran_Ty1/copia-like"/>
</dbReference>
<evidence type="ECO:0000256" key="1">
    <source>
        <dbReference type="SAM" id="MobiDB-lite"/>
    </source>
</evidence>
<gene>
    <name evidence="4" type="ORF">Tci_007014</name>
</gene>
<evidence type="ECO:0000259" key="3">
    <source>
        <dbReference type="Pfam" id="PF25597"/>
    </source>
</evidence>
<proteinExistence type="predicted"/>
<feature type="compositionally biased region" description="Basic and acidic residues" evidence="1">
    <location>
        <begin position="457"/>
        <end position="470"/>
    </location>
</feature>
<dbReference type="Pfam" id="PF13976">
    <property type="entry name" value="gag_pre-integrs"/>
    <property type="match status" value="1"/>
</dbReference>
<feature type="domain" description="Retroviral polymerase SH3-like" evidence="3">
    <location>
        <begin position="741"/>
        <end position="799"/>
    </location>
</feature>
<name>A0A6L2JDR3_TANCI</name>
<comment type="caution">
    <text evidence="4">The sequence shown here is derived from an EMBL/GenBank/DDBJ whole genome shotgun (WGS) entry which is preliminary data.</text>
</comment>
<protein>
    <submittedName>
        <fullName evidence="4">Uncharacterized protein</fullName>
    </submittedName>
</protein>
<accession>A0A6L2JDR3</accession>
<feature type="region of interest" description="Disordered" evidence="1">
    <location>
        <begin position="518"/>
        <end position="537"/>
    </location>
</feature>
<dbReference type="SUPFAM" id="SSF53098">
    <property type="entry name" value="Ribonuclease H-like"/>
    <property type="match status" value="1"/>
</dbReference>
<organism evidence="4">
    <name type="scientific">Tanacetum cinerariifolium</name>
    <name type="common">Dalmatian daisy</name>
    <name type="synonym">Chrysanthemum cinerariifolium</name>
    <dbReference type="NCBI Taxonomy" id="118510"/>
    <lineage>
        <taxon>Eukaryota</taxon>
        <taxon>Viridiplantae</taxon>
        <taxon>Streptophyta</taxon>
        <taxon>Embryophyta</taxon>
        <taxon>Tracheophyta</taxon>
        <taxon>Spermatophyta</taxon>
        <taxon>Magnoliopsida</taxon>
        <taxon>eudicotyledons</taxon>
        <taxon>Gunneridae</taxon>
        <taxon>Pentapetalae</taxon>
        <taxon>asterids</taxon>
        <taxon>campanulids</taxon>
        <taxon>Asterales</taxon>
        <taxon>Asteraceae</taxon>
        <taxon>Asteroideae</taxon>
        <taxon>Anthemideae</taxon>
        <taxon>Anthemidinae</taxon>
        <taxon>Tanacetum</taxon>
    </lineage>
</organism>
<dbReference type="PANTHER" id="PTHR42648:SF19">
    <property type="entry name" value="RNA-DIRECTED DNA POLYMERASE"/>
    <property type="match status" value="1"/>
</dbReference>
<dbReference type="PANTHER" id="PTHR42648">
    <property type="entry name" value="TRANSPOSASE, PUTATIVE-RELATED"/>
    <property type="match status" value="1"/>
</dbReference>
<dbReference type="AlphaFoldDB" id="A0A6L2JDR3"/>
<dbReference type="EMBL" id="BKCJ010000646">
    <property type="protein sequence ID" value="GEU35036.1"/>
    <property type="molecule type" value="Genomic_DNA"/>
</dbReference>
<evidence type="ECO:0000313" key="4">
    <source>
        <dbReference type="EMBL" id="GEU35036.1"/>
    </source>
</evidence>
<sequence length="1090" mass="123863">MDSDAAHMVAAFKVPMLKPGEFELWRMRIEQYIQMMDYALWDVIKNGNSIPKTQTSNNVKIVIPPTTAEEKLQRMNEVKARSTIMMGLPNEQQLKFNSFKDAKSLLEAIEKSLDQIFDKFQKLVSQLELLGEVISQEDINRKFLRSLPSEWGMHMGVNIANGVNTGSSQVNVVSSLNIDNLSDAMICAFLASQPNSTHLVNEDLEQIHPGDLEEMDLKWQMAMLTMRARRFLKNIGRKLNLNRNDSIAFDKTKVECYNLETPNSSALVSSDGLGGYDWSDQAEEGPTNYALMAYSTSSASSSDSKVSDCSKSCLKAVENLKSTNEKLLTNLRKSEIMVVAYKEGLKSVEQRLEFFKTNESKYIEQINVLKVDIHCRDRALTELQMKLDLAKPEKEGIQLNVNKLENASKSLNKIIECQIVYNCKKGLEYNAVPPPHIGLFPPPKSDLSYTGLEELFNEPKTENSNDKSNDVEPESVWKGSDAPVIEYWVSNDEEEKVKKKEVKPSINRINFVKATTDNNPRETVKNSKQAKQNTHRKRDYEEINGGYVAFVRNPKGGKITGKGKIETGKLDFKNVYLVPRQNNMYNIDLKNIVLTGGLTCLFAKATDDESKLWHRRLGHLNFKTINKLVKGNLVRGIKDETRGTLKSFITRVENLTNLRVKVIRCDNRTEFKNMEMNQLYEVKARTMLADSKLPTTFWAEAVNTACYVQNKVVVTKPHNKTPYELFHGRTPVISFLRPFRCPVTILNTTDHLGKFDGKADEGFFVGYSLNSKAFRVFNSRTRIVEENLHVRFSENTPNNVGEEDNTNNTNRVNTVTSNINAASSSGVNVVGTNISIDLPPDPNMPSLEDIGIFEDSYDDEDVFGAEADFYNLDSTFQVSPILTTRIHKDHPLKQVIGDLHSTPQTRRMTNNLEEHGLVIQALKYPSWIEVMQEELLQFKLQDVWTLVDLPQEKRVIGSKWVFRNKMDERGIKKEGIFISQEILKKFRFSDVKKASTPMETSKPLLKDEDGEEVDVHMYRSMIGSLMYLTSSRLILWQCKKQTVVANSATEAEYIVASSCRGQVLWIQNQLLDYGVNAAIDIVKVFVDKYN</sequence>
<reference evidence="4" key="1">
    <citation type="journal article" date="2019" name="Sci. Rep.">
        <title>Draft genome of Tanacetum cinerariifolium, the natural source of mosquito coil.</title>
        <authorList>
            <person name="Yamashiro T."/>
            <person name="Shiraishi A."/>
            <person name="Satake H."/>
            <person name="Nakayama K."/>
        </authorList>
    </citation>
    <scope>NUCLEOTIDE SEQUENCE</scope>
</reference>
<dbReference type="InterPro" id="IPR012337">
    <property type="entry name" value="RNaseH-like_sf"/>
</dbReference>
<feature type="domain" description="GAG-pre-integrase" evidence="2">
    <location>
        <begin position="599"/>
        <end position="639"/>
    </location>
</feature>
<dbReference type="Pfam" id="PF25597">
    <property type="entry name" value="SH3_retrovirus"/>
    <property type="match status" value="1"/>
</dbReference>
<dbReference type="InterPro" id="IPR025724">
    <property type="entry name" value="GAG-pre-integrase_dom"/>
</dbReference>